<dbReference type="AlphaFoldDB" id="A0A9P9KSX4"/>
<name>A0A9P9KSX4_FUSSL</name>
<sequence>MAPMKMPRQFQFVTVSNPTGPVPLESRKLSHSHVTREAHAKERRLRVQKYRKEMMQSRADRLADAETPSPLVRIPEHCKSLLSVSAPSLSSQEHFLLDHYIRIVVPYSAVHCGLFDYPGDHGPDDHTREILQDWVGLAMTDKDLLNTALLLRACRSILRSKPGDPVMTQMALQYRHRGLQSLRQALLKPVGSLTVAMAFALVVAGAYILEVCNHKGTRRRGFVIVVSYSPSVALINPIMPSVEATIPSGSMVLVTGATGFVASHVTRQFLERGYKVRGTVRDLAQASWLIDNHFKSYAESGHLELVVVPDLVADGAFDEAIKGVSTIAHIATISNLDPSPHNIIPQTVTGATGVLKSAIKEPSVRRVVFTSSIMAAVLPVAGNDTRVDDDTWNEAAVEAAWAPPPYEPSRTLITYAASKVAAEREVWRFVEQEKPHYTFNVICPSGIIGEPLHQKHAEAPTNWIATHFRRDKTSLDAFPAAFFVDVKDIALLHIAAMLDPQVKNARLHSWGHSSNWNEFLAVLRELRPQREFIADYPEPYYVTISTDQSDSVALLKRWADQEGWRPLKDSISESIENPYFQL</sequence>
<protein>
    <recommendedName>
        <fullName evidence="4">NAD-dependent epimerase/dehydratase domain-containing protein</fullName>
    </recommendedName>
</protein>
<dbReference type="InterPro" id="IPR050425">
    <property type="entry name" value="NAD(P)_dehydrat-like"/>
</dbReference>
<dbReference type="PANTHER" id="PTHR10366:SF562">
    <property type="entry name" value="ALDEHYDE REDUCTASE II (AFU_ORTHOLOGUE AFUA_1G11360)"/>
    <property type="match status" value="1"/>
</dbReference>
<dbReference type="InterPro" id="IPR001509">
    <property type="entry name" value="Epimerase_deHydtase"/>
</dbReference>
<dbReference type="Gene3D" id="3.40.50.720">
    <property type="entry name" value="NAD(P)-binding Rossmann-like Domain"/>
    <property type="match status" value="1"/>
</dbReference>
<reference evidence="5" key="1">
    <citation type="journal article" date="2021" name="Nat. Commun.">
        <title>Genetic determinants of endophytism in the Arabidopsis root mycobiome.</title>
        <authorList>
            <person name="Mesny F."/>
            <person name="Miyauchi S."/>
            <person name="Thiergart T."/>
            <person name="Pickel B."/>
            <person name="Atanasova L."/>
            <person name="Karlsson M."/>
            <person name="Huettel B."/>
            <person name="Barry K.W."/>
            <person name="Haridas S."/>
            <person name="Chen C."/>
            <person name="Bauer D."/>
            <person name="Andreopoulos W."/>
            <person name="Pangilinan J."/>
            <person name="LaButti K."/>
            <person name="Riley R."/>
            <person name="Lipzen A."/>
            <person name="Clum A."/>
            <person name="Drula E."/>
            <person name="Henrissat B."/>
            <person name="Kohler A."/>
            <person name="Grigoriev I.V."/>
            <person name="Martin F.M."/>
            <person name="Hacquard S."/>
        </authorList>
    </citation>
    <scope>NUCLEOTIDE SEQUENCE</scope>
    <source>
        <strain evidence="5">FSSC 5 MPI-SDFR-AT-0091</strain>
    </source>
</reference>
<feature type="transmembrane region" description="Helical" evidence="3">
    <location>
        <begin position="185"/>
        <end position="209"/>
    </location>
</feature>
<keyword evidence="3" id="KW-0472">Membrane</keyword>
<dbReference type="Proteomes" id="UP000736672">
    <property type="component" value="Unassembled WGS sequence"/>
</dbReference>
<keyword evidence="1" id="KW-0560">Oxidoreductase</keyword>
<dbReference type="OrthoDB" id="2735536at2759"/>
<accession>A0A9P9KSX4</accession>
<comment type="similarity">
    <text evidence="2">Belongs to the NAD(P)-dependent epimerase/dehydratase family. Dihydroflavonol-4-reductase subfamily.</text>
</comment>
<evidence type="ECO:0000256" key="1">
    <source>
        <dbReference type="ARBA" id="ARBA00023002"/>
    </source>
</evidence>
<comment type="caution">
    <text evidence="5">The sequence shown here is derived from an EMBL/GenBank/DDBJ whole genome shotgun (WGS) entry which is preliminary data.</text>
</comment>
<evidence type="ECO:0000256" key="2">
    <source>
        <dbReference type="ARBA" id="ARBA00023445"/>
    </source>
</evidence>
<dbReference type="EMBL" id="JAGTJS010000005">
    <property type="protein sequence ID" value="KAH7267914.1"/>
    <property type="molecule type" value="Genomic_DNA"/>
</dbReference>
<keyword evidence="3" id="KW-0812">Transmembrane</keyword>
<evidence type="ECO:0000313" key="5">
    <source>
        <dbReference type="EMBL" id="KAH7267914.1"/>
    </source>
</evidence>
<evidence type="ECO:0000256" key="3">
    <source>
        <dbReference type="SAM" id="Phobius"/>
    </source>
</evidence>
<dbReference type="InterPro" id="IPR036291">
    <property type="entry name" value="NAD(P)-bd_dom_sf"/>
</dbReference>
<organism evidence="5 6">
    <name type="scientific">Fusarium solani</name>
    <name type="common">Filamentous fungus</name>
    <dbReference type="NCBI Taxonomy" id="169388"/>
    <lineage>
        <taxon>Eukaryota</taxon>
        <taxon>Fungi</taxon>
        <taxon>Dikarya</taxon>
        <taxon>Ascomycota</taxon>
        <taxon>Pezizomycotina</taxon>
        <taxon>Sordariomycetes</taxon>
        <taxon>Hypocreomycetidae</taxon>
        <taxon>Hypocreales</taxon>
        <taxon>Nectriaceae</taxon>
        <taxon>Fusarium</taxon>
        <taxon>Fusarium solani species complex</taxon>
    </lineage>
</organism>
<dbReference type="SUPFAM" id="SSF51735">
    <property type="entry name" value="NAD(P)-binding Rossmann-fold domains"/>
    <property type="match status" value="1"/>
</dbReference>
<dbReference type="PANTHER" id="PTHR10366">
    <property type="entry name" value="NAD DEPENDENT EPIMERASE/DEHYDRATASE"/>
    <property type="match status" value="1"/>
</dbReference>
<dbReference type="Pfam" id="PF01370">
    <property type="entry name" value="Epimerase"/>
    <property type="match status" value="1"/>
</dbReference>
<proteinExistence type="inferred from homology"/>
<dbReference type="GO" id="GO:0016616">
    <property type="term" value="F:oxidoreductase activity, acting on the CH-OH group of donors, NAD or NADP as acceptor"/>
    <property type="evidence" value="ECO:0007669"/>
    <property type="project" value="TreeGrafter"/>
</dbReference>
<gene>
    <name evidence="5" type="ORF">B0J15DRAFT_577666</name>
</gene>
<feature type="domain" description="NAD-dependent epimerase/dehydratase" evidence="4">
    <location>
        <begin position="252"/>
        <end position="497"/>
    </location>
</feature>
<keyword evidence="6" id="KW-1185">Reference proteome</keyword>
<evidence type="ECO:0000313" key="6">
    <source>
        <dbReference type="Proteomes" id="UP000736672"/>
    </source>
</evidence>
<keyword evidence="3" id="KW-1133">Transmembrane helix</keyword>
<evidence type="ECO:0000259" key="4">
    <source>
        <dbReference type="Pfam" id="PF01370"/>
    </source>
</evidence>